<feature type="transmembrane region" description="Helical" evidence="9">
    <location>
        <begin position="228"/>
        <end position="246"/>
    </location>
</feature>
<keyword evidence="7 11" id="KW-0067">ATP-binding</keyword>
<keyword evidence="4" id="KW-0808">Transferase</keyword>
<evidence type="ECO:0000256" key="3">
    <source>
        <dbReference type="ARBA" id="ARBA00022553"/>
    </source>
</evidence>
<evidence type="ECO:0000259" key="10">
    <source>
        <dbReference type="PROSITE" id="PS50109"/>
    </source>
</evidence>
<dbReference type="Pfam" id="PF02518">
    <property type="entry name" value="HATPase_c"/>
    <property type="match status" value="1"/>
</dbReference>
<evidence type="ECO:0000256" key="7">
    <source>
        <dbReference type="ARBA" id="ARBA00022840"/>
    </source>
</evidence>
<dbReference type="SMART" id="SM00388">
    <property type="entry name" value="HisKA"/>
    <property type="match status" value="1"/>
</dbReference>
<dbReference type="Gene3D" id="3.30.565.10">
    <property type="entry name" value="Histidine kinase-like ATPase, C-terminal domain"/>
    <property type="match status" value="1"/>
</dbReference>
<keyword evidence="8" id="KW-0902">Two-component regulatory system</keyword>
<feature type="transmembrane region" description="Helical" evidence="9">
    <location>
        <begin position="258"/>
        <end position="277"/>
    </location>
</feature>
<sequence length="530" mass="58937">MTSSLYLRQFHRLAQLFAVLTALIGLVVLLGWRFQITSLHSIQAGLPPMPPNAALGLILLGISLCLLPMHACSKLKIGLFLGFNSLSFLLGLLTLLGYMGLYPMHALDYLLTPIYPIKPFVLTPSPYTAIIFLLDSIALFLLMLNKVRFIMAAQWIAFFSAMGLVVTFFGYAHDENLFYTYEGQIGIAIHAATALTLLNWGIIFLRMEVGSFNLLLRLSSGGIMARQVIFVTALTPLLLGWIPLFLKSSYLNHIEIESILAALLIFIIILLVLRLANKLDKQELQCRLAESKSLRHQAELAHILRVSTVGEMASGIAHELNQPLSAIANYANACQRFAKQGAPGEELLEPLSHIHKQALRASEIIRRLRSFIGKQKPNTAYVNINDIVEESILLMQHSLQKENILLIKELDMSLPLIKMDFLQIQQVLINLLQNALDVLKQVAMPREIKVNTRLLDQYFIEVSVEDNGFGISASLQTQIFDAFLTTKGHQGMGIGLSLCRSIVEAHHGSMSVQSVVGEGAIFRFTLPLKS</sequence>
<dbReference type="CDD" id="cd00082">
    <property type="entry name" value="HisKA"/>
    <property type="match status" value="1"/>
</dbReference>
<feature type="transmembrane region" description="Helical" evidence="9">
    <location>
        <begin position="121"/>
        <end position="143"/>
    </location>
</feature>
<dbReference type="PANTHER" id="PTHR43065:SF10">
    <property type="entry name" value="PEROXIDE STRESS-ACTIVATED HISTIDINE KINASE MAK3"/>
    <property type="match status" value="1"/>
</dbReference>
<dbReference type="Pfam" id="PF00512">
    <property type="entry name" value="HisKA"/>
    <property type="match status" value="1"/>
</dbReference>
<dbReference type="SUPFAM" id="SSF55874">
    <property type="entry name" value="ATPase domain of HSP90 chaperone/DNA topoisomerase II/histidine kinase"/>
    <property type="match status" value="1"/>
</dbReference>
<keyword evidence="9" id="KW-1133">Transmembrane helix</keyword>
<dbReference type="InterPro" id="IPR003594">
    <property type="entry name" value="HATPase_dom"/>
</dbReference>
<accession>A0AA95KDW6</accession>
<evidence type="ECO:0000256" key="1">
    <source>
        <dbReference type="ARBA" id="ARBA00000085"/>
    </source>
</evidence>
<dbReference type="Proteomes" id="UP001300672">
    <property type="component" value="Chromosome"/>
</dbReference>
<organism evidence="11">
    <name type="scientific">Candidatus Thiocaldithrix dubininis</name>
    <dbReference type="NCBI Taxonomy" id="3080823"/>
    <lineage>
        <taxon>Bacteria</taxon>
        <taxon>Pseudomonadati</taxon>
        <taxon>Pseudomonadota</taxon>
        <taxon>Gammaproteobacteria</taxon>
        <taxon>Thiotrichales</taxon>
        <taxon>Thiotrichaceae</taxon>
        <taxon>Candidatus Thiocaldithrix</taxon>
    </lineage>
</organism>
<feature type="transmembrane region" description="Helical" evidence="9">
    <location>
        <begin position="185"/>
        <end position="207"/>
    </location>
</feature>
<feature type="transmembrane region" description="Helical" evidence="9">
    <location>
        <begin position="52"/>
        <end position="72"/>
    </location>
</feature>
<dbReference type="SMART" id="SM00387">
    <property type="entry name" value="HATPase_c"/>
    <property type="match status" value="1"/>
</dbReference>
<dbReference type="GO" id="GO:0005524">
    <property type="term" value="F:ATP binding"/>
    <property type="evidence" value="ECO:0007669"/>
    <property type="project" value="UniProtKB-KW"/>
</dbReference>
<dbReference type="SUPFAM" id="SSF47384">
    <property type="entry name" value="Homodimeric domain of signal transducing histidine kinase"/>
    <property type="match status" value="1"/>
</dbReference>
<evidence type="ECO:0000256" key="4">
    <source>
        <dbReference type="ARBA" id="ARBA00022679"/>
    </source>
</evidence>
<evidence type="ECO:0000256" key="8">
    <source>
        <dbReference type="ARBA" id="ARBA00023012"/>
    </source>
</evidence>
<proteinExistence type="predicted"/>
<dbReference type="AlphaFoldDB" id="A0AA95KDW6"/>
<keyword evidence="3" id="KW-0597">Phosphoprotein</keyword>
<keyword evidence="6" id="KW-0418">Kinase</keyword>
<evidence type="ECO:0000256" key="6">
    <source>
        <dbReference type="ARBA" id="ARBA00022777"/>
    </source>
</evidence>
<dbReference type="InterPro" id="IPR036097">
    <property type="entry name" value="HisK_dim/P_sf"/>
</dbReference>
<keyword evidence="9" id="KW-0472">Membrane</keyword>
<protein>
    <recommendedName>
        <fullName evidence="2">histidine kinase</fullName>
        <ecNumber evidence="2">2.7.13.3</ecNumber>
    </recommendedName>
</protein>
<dbReference type="KEGG" id="tdu:QJT80_13850"/>
<evidence type="ECO:0000256" key="2">
    <source>
        <dbReference type="ARBA" id="ARBA00012438"/>
    </source>
</evidence>
<name>A0AA95KDW6_9GAMM</name>
<comment type="catalytic activity">
    <reaction evidence="1">
        <text>ATP + protein L-histidine = ADP + protein N-phospho-L-histidine.</text>
        <dbReference type="EC" id="2.7.13.3"/>
    </reaction>
</comment>
<evidence type="ECO:0000256" key="9">
    <source>
        <dbReference type="SAM" id="Phobius"/>
    </source>
</evidence>
<feature type="transmembrane region" description="Helical" evidence="9">
    <location>
        <begin position="155"/>
        <end position="173"/>
    </location>
</feature>
<dbReference type="PANTHER" id="PTHR43065">
    <property type="entry name" value="SENSOR HISTIDINE KINASE"/>
    <property type="match status" value="1"/>
</dbReference>
<reference evidence="11" key="2">
    <citation type="submission" date="2023-04" db="EMBL/GenBank/DDBJ databases">
        <authorList>
            <person name="Beletskiy A.V."/>
            <person name="Mardanov A.V."/>
            <person name="Ravin N.V."/>
        </authorList>
    </citation>
    <scope>NUCLEOTIDE SEQUENCE</scope>
    <source>
        <strain evidence="11">GKL-01</strain>
    </source>
</reference>
<dbReference type="InterPro" id="IPR003661">
    <property type="entry name" value="HisK_dim/P_dom"/>
</dbReference>
<evidence type="ECO:0000256" key="5">
    <source>
        <dbReference type="ARBA" id="ARBA00022741"/>
    </source>
</evidence>
<evidence type="ECO:0000313" key="11">
    <source>
        <dbReference type="EMBL" id="WGZ90554.1"/>
    </source>
</evidence>
<dbReference type="PRINTS" id="PR00344">
    <property type="entry name" value="BCTRLSENSOR"/>
</dbReference>
<feature type="transmembrane region" description="Helical" evidence="9">
    <location>
        <begin position="12"/>
        <end position="32"/>
    </location>
</feature>
<dbReference type="InterPro" id="IPR005467">
    <property type="entry name" value="His_kinase_dom"/>
</dbReference>
<feature type="domain" description="Histidine kinase" evidence="10">
    <location>
        <begin position="315"/>
        <end position="530"/>
    </location>
</feature>
<gene>
    <name evidence="11" type="ORF">QJT80_13850</name>
</gene>
<dbReference type="EC" id="2.7.13.3" evidence="2"/>
<dbReference type="EMBL" id="CP124755">
    <property type="protein sequence ID" value="WGZ90554.1"/>
    <property type="molecule type" value="Genomic_DNA"/>
</dbReference>
<dbReference type="Gene3D" id="1.10.287.130">
    <property type="match status" value="1"/>
</dbReference>
<dbReference type="PROSITE" id="PS50109">
    <property type="entry name" value="HIS_KIN"/>
    <property type="match status" value="1"/>
</dbReference>
<dbReference type="InterPro" id="IPR036890">
    <property type="entry name" value="HATPase_C_sf"/>
</dbReference>
<keyword evidence="9" id="KW-0812">Transmembrane</keyword>
<dbReference type="GO" id="GO:0000155">
    <property type="term" value="F:phosphorelay sensor kinase activity"/>
    <property type="evidence" value="ECO:0007669"/>
    <property type="project" value="InterPro"/>
</dbReference>
<reference evidence="11" key="1">
    <citation type="journal article" date="2023" name="Int. J. Mol. Sci.">
        <title>Metagenomics Revealed a New Genus 'Candidatus Thiocaldithrix dubininis' gen. nov., sp. nov. and a New Species 'Candidatus Thiothrix putei' sp. nov. in the Family Thiotrichaceae, Some Members of Which Have Traits of Both Na+- and H+-Motive Energetics.</title>
        <authorList>
            <person name="Ravin N.V."/>
            <person name="Muntyan M.S."/>
            <person name="Smolyakov D.D."/>
            <person name="Rudenko T.S."/>
            <person name="Beletsky A.V."/>
            <person name="Mardanov A.V."/>
            <person name="Grabovich M.Y."/>
        </authorList>
    </citation>
    <scope>NUCLEOTIDE SEQUENCE</scope>
    <source>
        <strain evidence="11">GKL-01</strain>
    </source>
</reference>
<keyword evidence="5" id="KW-0547">Nucleotide-binding</keyword>
<feature type="transmembrane region" description="Helical" evidence="9">
    <location>
        <begin position="79"/>
        <end position="101"/>
    </location>
</feature>
<dbReference type="InterPro" id="IPR004358">
    <property type="entry name" value="Sig_transdc_His_kin-like_C"/>
</dbReference>